<dbReference type="AlphaFoldDB" id="E9HUD7"/>
<organism evidence="2 3">
    <name type="scientific">Daphnia pulex</name>
    <name type="common">Water flea</name>
    <dbReference type="NCBI Taxonomy" id="6669"/>
    <lineage>
        <taxon>Eukaryota</taxon>
        <taxon>Metazoa</taxon>
        <taxon>Ecdysozoa</taxon>
        <taxon>Arthropoda</taxon>
        <taxon>Crustacea</taxon>
        <taxon>Branchiopoda</taxon>
        <taxon>Diplostraca</taxon>
        <taxon>Cladocera</taxon>
        <taxon>Anomopoda</taxon>
        <taxon>Daphniidae</taxon>
        <taxon>Daphnia</taxon>
    </lineage>
</organism>
<gene>
    <name evidence="2" type="ORF">DAPPUDRAFT_266033</name>
</gene>
<feature type="compositionally biased region" description="Low complexity" evidence="1">
    <location>
        <begin position="172"/>
        <end position="192"/>
    </location>
</feature>
<feature type="region of interest" description="Disordered" evidence="1">
    <location>
        <begin position="172"/>
        <end position="280"/>
    </location>
</feature>
<feature type="region of interest" description="Disordered" evidence="1">
    <location>
        <begin position="25"/>
        <end position="90"/>
    </location>
</feature>
<dbReference type="Proteomes" id="UP000000305">
    <property type="component" value="Unassembled WGS sequence"/>
</dbReference>
<evidence type="ECO:0000313" key="2">
    <source>
        <dbReference type="EMBL" id="EFX64644.1"/>
    </source>
</evidence>
<dbReference type="KEGG" id="dpx:DAPPUDRAFT_266033"/>
<feature type="compositionally biased region" description="Polar residues" evidence="1">
    <location>
        <begin position="70"/>
        <end position="79"/>
    </location>
</feature>
<proteinExistence type="predicted"/>
<feature type="compositionally biased region" description="Basic and acidic residues" evidence="1">
    <location>
        <begin position="271"/>
        <end position="280"/>
    </location>
</feature>
<reference evidence="2 3" key="1">
    <citation type="journal article" date="2011" name="Science">
        <title>The ecoresponsive genome of Daphnia pulex.</title>
        <authorList>
            <person name="Colbourne J.K."/>
            <person name="Pfrender M.E."/>
            <person name="Gilbert D."/>
            <person name="Thomas W.K."/>
            <person name="Tucker A."/>
            <person name="Oakley T.H."/>
            <person name="Tokishita S."/>
            <person name="Aerts A."/>
            <person name="Arnold G.J."/>
            <person name="Basu M.K."/>
            <person name="Bauer D.J."/>
            <person name="Caceres C.E."/>
            <person name="Carmel L."/>
            <person name="Casola C."/>
            <person name="Choi J.H."/>
            <person name="Detter J.C."/>
            <person name="Dong Q."/>
            <person name="Dusheyko S."/>
            <person name="Eads B.D."/>
            <person name="Frohlich T."/>
            <person name="Geiler-Samerotte K.A."/>
            <person name="Gerlach D."/>
            <person name="Hatcher P."/>
            <person name="Jogdeo S."/>
            <person name="Krijgsveld J."/>
            <person name="Kriventseva E.V."/>
            <person name="Kultz D."/>
            <person name="Laforsch C."/>
            <person name="Lindquist E."/>
            <person name="Lopez J."/>
            <person name="Manak J.R."/>
            <person name="Muller J."/>
            <person name="Pangilinan J."/>
            <person name="Patwardhan R.P."/>
            <person name="Pitluck S."/>
            <person name="Pritham E.J."/>
            <person name="Rechtsteiner A."/>
            <person name="Rho M."/>
            <person name="Rogozin I.B."/>
            <person name="Sakarya O."/>
            <person name="Salamov A."/>
            <person name="Schaack S."/>
            <person name="Shapiro H."/>
            <person name="Shiga Y."/>
            <person name="Skalitzky C."/>
            <person name="Smith Z."/>
            <person name="Souvorov A."/>
            <person name="Sung W."/>
            <person name="Tang Z."/>
            <person name="Tsuchiya D."/>
            <person name="Tu H."/>
            <person name="Vos H."/>
            <person name="Wang M."/>
            <person name="Wolf Y.I."/>
            <person name="Yamagata H."/>
            <person name="Yamada T."/>
            <person name="Ye Y."/>
            <person name="Shaw J.R."/>
            <person name="Andrews J."/>
            <person name="Crease T.J."/>
            <person name="Tang H."/>
            <person name="Lucas S.M."/>
            <person name="Robertson H.M."/>
            <person name="Bork P."/>
            <person name="Koonin E.V."/>
            <person name="Zdobnov E.M."/>
            <person name="Grigoriev I.V."/>
            <person name="Lynch M."/>
            <person name="Boore J.L."/>
        </authorList>
    </citation>
    <scope>NUCLEOTIDE SEQUENCE [LARGE SCALE GENOMIC DNA]</scope>
</reference>
<dbReference type="EMBL" id="GL732806">
    <property type="protein sequence ID" value="EFX64644.1"/>
    <property type="molecule type" value="Genomic_DNA"/>
</dbReference>
<accession>E9HUD7</accession>
<name>E9HUD7_DAPPU</name>
<feature type="compositionally biased region" description="Basic and acidic residues" evidence="1">
    <location>
        <begin position="224"/>
        <end position="238"/>
    </location>
</feature>
<keyword evidence="3" id="KW-1185">Reference proteome</keyword>
<dbReference type="InParanoid" id="E9HUD7"/>
<sequence length="280" mass="31082">MNRNPAPFIYYSASETMLNAIIGAERSPNQFQDRNSQPDDQKGAVSSGRAVARLGPPPREPLPTTRIVGNKSQQTTTTRSGRHVSTPDDQLPPGALCAHLQGILPIASRFLNAEQFAQALNPRRYADIRCPPVQAPQPVSPPVQAPLPDIIEEPQPRPAPIQAPLPDIIKQPRAAQEQGAAAAAPIEQAARAVETEEKSEEDDELQLCYFSSYEGSAEDTSSTDENRRGFERELDRNPAFRAAYARNEEARRQRGRFNVRPGHNWSRVNTRGRETRQQHN</sequence>
<dbReference type="HOGENOM" id="CLU_086769_0_0_1"/>
<evidence type="ECO:0000256" key="1">
    <source>
        <dbReference type="SAM" id="MobiDB-lite"/>
    </source>
</evidence>
<dbReference type="PhylomeDB" id="E9HUD7"/>
<protein>
    <submittedName>
        <fullName evidence="2">Uncharacterized protein</fullName>
    </submittedName>
</protein>
<evidence type="ECO:0000313" key="3">
    <source>
        <dbReference type="Proteomes" id="UP000000305"/>
    </source>
</evidence>